<gene>
    <name evidence="1" type="ORF">VZT92_012900</name>
</gene>
<dbReference type="AlphaFoldDB" id="A0AAW1F1X5"/>
<protein>
    <submittedName>
        <fullName evidence="1">Uncharacterized protein</fullName>
    </submittedName>
</protein>
<dbReference type="EMBL" id="JBCEZU010000111">
    <property type="protein sequence ID" value="KAK9528754.1"/>
    <property type="molecule type" value="Genomic_DNA"/>
</dbReference>
<accession>A0AAW1F1X5</accession>
<reference evidence="1 2" key="1">
    <citation type="journal article" date="2024" name="Genome Biol. Evol.">
        <title>Chromosome-level genome assembly of the viviparous eelpout Zoarces viviparus.</title>
        <authorList>
            <person name="Fuhrmann N."/>
            <person name="Brasseur M.V."/>
            <person name="Bakowski C.E."/>
            <person name="Podsiadlowski L."/>
            <person name="Prost S."/>
            <person name="Krehenwinkel H."/>
            <person name="Mayer C."/>
        </authorList>
    </citation>
    <scope>NUCLEOTIDE SEQUENCE [LARGE SCALE GENOMIC DNA]</scope>
    <source>
        <strain evidence="1">NO-MEL_2022_Ind0_liver</strain>
    </source>
</reference>
<comment type="caution">
    <text evidence="1">The sequence shown here is derived from an EMBL/GenBank/DDBJ whole genome shotgun (WGS) entry which is preliminary data.</text>
</comment>
<name>A0AAW1F1X5_ZOAVI</name>
<dbReference type="Proteomes" id="UP001488805">
    <property type="component" value="Unassembled WGS sequence"/>
</dbReference>
<organism evidence="1 2">
    <name type="scientific">Zoarces viviparus</name>
    <name type="common">Viviparous eelpout</name>
    <name type="synonym">Blennius viviparus</name>
    <dbReference type="NCBI Taxonomy" id="48416"/>
    <lineage>
        <taxon>Eukaryota</taxon>
        <taxon>Metazoa</taxon>
        <taxon>Chordata</taxon>
        <taxon>Craniata</taxon>
        <taxon>Vertebrata</taxon>
        <taxon>Euteleostomi</taxon>
        <taxon>Actinopterygii</taxon>
        <taxon>Neopterygii</taxon>
        <taxon>Teleostei</taxon>
        <taxon>Neoteleostei</taxon>
        <taxon>Acanthomorphata</taxon>
        <taxon>Eupercaria</taxon>
        <taxon>Perciformes</taxon>
        <taxon>Cottioidei</taxon>
        <taxon>Zoarcales</taxon>
        <taxon>Zoarcidae</taxon>
        <taxon>Zoarcinae</taxon>
        <taxon>Zoarces</taxon>
    </lineage>
</organism>
<sequence length="149" mass="16616">MCSALILLPFTQGERRGKKRERANRGHRGNTDVVPVRLPMSIMIHNPEQRETWSFTDILFAHYHPSPQTISNITASSSTAQAGSYTESRVGGWAVGQAMRCETLLGLRQQLSTGLLLQTILAVKLPAMVPFQQQVRDILCYRVKACAVH</sequence>
<proteinExistence type="predicted"/>
<evidence type="ECO:0000313" key="1">
    <source>
        <dbReference type="EMBL" id="KAK9528754.1"/>
    </source>
</evidence>
<keyword evidence="2" id="KW-1185">Reference proteome</keyword>
<evidence type="ECO:0000313" key="2">
    <source>
        <dbReference type="Proteomes" id="UP001488805"/>
    </source>
</evidence>